<reference evidence="2" key="1">
    <citation type="submission" date="2015-08" db="EMBL/GenBank/DDBJ databases">
        <title>Fjat-10028 dsm 16317.</title>
        <authorList>
            <person name="Liu B."/>
            <person name="Wang J."/>
            <person name="Zhu Y."/>
            <person name="Liu G."/>
            <person name="Chen Q."/>
            <person name="Chen Z."/>
            <person name="Lan J."/>
            <person name="Che J."/>
            <person name="Ge C."/>
            <person name="Shi H."/>
            <person name="Pan Z."/>
            <person name="Liu X."/>
        </authorList>
    </citation>
    <scope>NUCLEOTIDE SEQUENCE [LARGE SCALE GENOMIC DNA]</scope>
    <source>
        <strain evidence="2">DSM 16317</strain>
    </source>
</reference>
<dbReference type="OrthoDB" id="2449673at2"/>
<gene>
    <name evidence="1" type="ORF">AMD00_04790</name>
</gene>
<dbReference type="AlphaFoldDB" id="A0A0M0LLH8"/>
<proteinExistence type="predicted"/>
<organism evidence="1 2">
    <name type="scientific">Viridibacillus arvi</name>
    <dbReference type="NCBI Taxonomy" id="263475"/>
    <lineage>
        <taxon>Bacteria</taxon>
        <taxon>Bacillati</taxon>
        <taxon>Bacillota</taxon>
        <taxon>Bacilli</taxon>
        <taxon>Bacillales</taxon>
        <taxon>Caryophanaceae</taxon>
        <taxon>Viridibacillus</taxon>
    </lineage>
</organism>
<keyword evidence="2" id="KW-1185">Reference proteome</keyword>
<dbReference type="GeneID" id="301135419"/>
<protein>
    <submittedName>
        <fullName evidence="1">Uncharacterized protein</fullName>
    </submittedName>
</protein>
<sequence length="225" mass="24762">MGTPIAYQRIHTVKGTFEIPLYSMRDASILDKSLQVMTHKGLACYELVEAKGGGDGNSPFLRIQTHKGMKAIKGVVNIIKPINTAKARANDKASVIIENTTDYFHVSTPWAGTGLVIPIGALVPNHFYDFTMSLEITYSLTKADFVRVSVWNATQKKYLVNGTAIMFSTPRAGVKQDLKSIRLNTGSILPTDQIELEIFSANGDKNTDDSLNFKVYKSGMTIKLV</sequence>
<dbReference type="RefSeq" id="WP_053415924.1">
    <property type="nucleotide sequence ID" value="NZ_LILB01000001.1"/>
</dbReference>
<evidence type="ECO:0000313" key="1">
    <source>
        <dbReference type="EMBL" id="KOO51762.1"/>
    </source>
</evidence>
<dbReference type="Proteomes" id="UP000036867">
    <property type="component" value="Unassembled WGS sequence"/>
</dbReference>
<comment type="caution">
    <text evidence="1">The sequence shown here is derived from an EMBL/GenBank/DDBJ whole genome shotgun (WGS) entry which is preliminary data.</text>
</comment>
<accession>A0A0M0LLH8</accession>
<name>A0A0M0LLH8_9BACL</name>
<evidence type="ECO:0000313" key="2">
    <source>
        <dbReference type="Proteomes" id="UP000036867"/>
    </source>
</evidence>
<dbReference type="EMBL" id="LILB01000001">
    <property type="protein sequence ID" value="KOO51762.1"/>
    <property type="molecule type" value="Genomic_DNA"/>
</dbReference>